<evidence type="ECO:0000256" key="5">
    <source>
        <dbReference type="ARBA" id="ARBA00023136"/>
    </source>
</evidence>
<evidence type="ECO:0000256" key="6">
    <source>
        <dbReference type="RuleBase" id="RU363032"/>
    </source>
</evidence>
<dbReference type="CDD" id="cd06261">
    <property type="entry name" value="TM_PBP2"/>
    <property type="match status" value="1"/>
</dbReference>
<evidence type="ECO:0000256" key="3">
    <source>
        <dbReference type="ARBA" id="ARBA00022692"/>
    </source>
</evidence>
<dbReference type="InterPro" id="IPR051204">
    <property type="entry name" value="ABC_transp_perm/SBD"/>
</dbReference>
<feature type="transmembrane region" description="Helical" evidence="6">
    <location>
        <begin position="81"/>
        <end position="100"/>
    </location>
</feature>
<evidence type="ECO:0000256" key="4">
    <source>
        <dbReference type="ARBA" id="ARBA00022989"/>
    </source>
</evidence>
<protein>
    <submittedName>
        <fullName evidence="8">ABC transporter permease</fullName>
    </submittedName>
</protein>
<keyword evidence="3 6" id="KW-0812">Transmembrane</keyword>
<comment type="caution">
    <text evidence="8">The sequence shown here is derived from an EMBL/GenBank/DDBJ whole genome shotgun (WGS) entry which is preliminary data.</text>
</comment>
<dbReference type="InterPro" id="IPR035906">
    <property type="entry name" value="MetI-like_sf"/>
</dbReference>
<sequence>MNDVWTYLSQNQSTVLDALQQHVVLAVLPLLIGVVVALPVGYLGVRYGWLYHPILNVSGLIYSIPSLAVFVALPYVLGTKILSPVNIVVALALYTVALMARTVADGLRSVDPTLTEAATAMGYKRTRRLLEVELPLAAPVILAGVRVAAVSNISLVSVGALLGVGGLGALFTRGFQLFYTAPIIVGIVLSIALAAVADLLIVLFQRAVTPWTRAVKGA</sequence>
<name>A0ABV3P9W2_9ACTN</name>
<accession>A0ABV3P9W2</accession>
<keyword evidence="2 6" id="KW-0813">Transport</keyword>
<evidence type="ECO:0000256" key="1">
    <source>
        <dbReference type="ARBA" id="ARBA00004141"/>
    </source>
</evidence>
<evidence type="ECO:0000256" key="2">
    <source>
        <dbReference type="ARBA" id="ARBA00022448"/>
    </source>
</evidence>
<comment type="similarity">
    <text evidence="6">Belongs to the binding-protein-dependent transport system permease family.</text>
</comment>
<dbReference type="SUPFAM" id="SSF161098">
    <property type="entry name" value="MetI-like"/>
    <property type="match status" value="1"/>
</dbReference>
<comment type="subcellular location">
    <subcellularLocation>
        <location evidence="6">Cell membrane</location>
        <topology evidence="6">Multi-pass membrane protein</topology>
    </subcellularLocation>
    <subcellularLocation>
        <location evidence="1">Membrane</location>
        <topology evidence="1">Multi-pass membrane protein</topology>
    </subcellularLocation>
</comment>
<gene>
    <name evidence="8" type="ORF">AB1207_16845</name>
</gene>
<dbReference type="PANTHER" id="PTHR30177:SF4">
    <property type="entry name" value="OSMOPROTECTANT IMPORT PERMEASE PROTEIN OSMW"/>
    <property type="match status" value="1"/>
</dbReference>
<evidence type="ECO:0000313" key="8">
    <source>
        <dbReference type="EMBL" id="MEW9266420.1"/>
    </source>
</evidence>
<dbReference type="Gene3D" id="1.10.3720.10">
    <property type="entry name" value="MetI-like"/>
    <property type="match status" value="1"/>
</dbReference>
<organism evidence="8 9">
    <name type="scientific">Kineococcus endophyticus</name>
    <dbReference type="NCBI Taxonomy" id="1181883"/>
    <lineage>
        <taxon>Bacteria</taxon>
        <taxon>Bacillati</taxon>
        <taxon>Actinomycetota</taxon>
        <taxon>Actinomycetes</taxon>
        <taxon>Kineosporiales</taxon>
        <taxon>Kineosporiaceae</taxon>
        <taxon>Kineococcus</taxon>
    </lineage>
</organism>
<dbReference type="RefSeq" id="WP_367639540.1">
    <property type="nucleotide sequence ID" value="NZ_JBFNQN010000011.1"/>
</dbReference>
<keyword evidence="9" id="KW-1185">Reference proteome</keyword>
<dbReference type="InterPro" id="IPR000515">
    <property type="entry name" value="MetI-like"/>
</dbReference>
<keyword evidence="4 6" id="KW-1133">Transmembrane helix</keyword>
<feature type="transmembrane region" description="Helical" evidence="6">
    <location>
        <begin position="153"/>
        <end position="171"/>
    </location>
</feature>
<dbReference type="EMBL" id="JBFNQN010000011">
    <property type="protein sequence ID" value="MEW9266420.1"/>
    <property type="molecule type" value="Genomic_DNA"/>
</dbReference>
<dbReference type="Pfam" id="PF00528">
    <property type="entry name" value="BPD_transp_1"/>
    <property type="match status" value="1"/>
</dbReference>
<feature type="transmembrane region" description="Helical" evidence="6">
    <location>
        <begin position="183"/>
        <end position="204"/>
    </location>
</feature>
<evidence type="ECO:0000313" key="9">
    <source>
        <dbReference type="Proteomes" id="UP001555826"/>
    </source>
</evidence>
<dbReference type="PANTHER" id="PTHR30177">
    <property type="entry name" value="GLYCINE BETAINE/L-PROLINE TRANSPORT SYSTEM PERMEASE PROTEIN PROW"/>
    <property type="match status" value="1"/>
</dbReference>
<feature type="transmembrane region" description="Helical" evidence="6">
    <location>
        <begin position="23"/>
        <end position="45"/>
    </location>
</feature>
<feature type="domain" description="ABC transmembrane type-1" evidence="7">
    <location>
        <begin position="19"/>
        <end position="204"/>
    </location>
</feature>
<dbReference type="PROSITE" id="PS50928">
    <property type="entry name" value="ABC_TM1"/>
    <property type="match status" value="1"/>
</dbReference>
<keyword evidence="5 6" id="KW-0472">Membrane</keyword>
<reference evidence="8 9" key="1">
    <citation type="submission" date="2024-07" db="EMBL/GenBank/DDBJ databases">
        <authorList>
            <person name="Thanompreechachai J."/>
            <person name="Duangmal K."/>
        </authorList>
    </citation>
    <scope>NUCLEOTIDE SEQUENCE [LARGE SCALE GENOMIC DNA]</scope>
    <source>
        <strain evidence="8 9">KCTC 19886</strain>
    </source>
</reference>
<proteinExistence type="inferred from homology"/>
<dbReference type="Proteomes" id="UP001555826">
    <property type="component" value="Unassembled WGS sequence"/>
</dbReference>
<feature type="transmembrane region" description="Helical" evidence="6">
    <location>
        <begin position="57"/>
        <end position="75"/>
    </location>
</feature>
<evidence type="ECO:0000259" key="7">
    <source>
        <dbReference type="PROSITE" id="PS50928"/>
    </source>
</evidence>